<feature type="transmembrane region" description="Helical" evidence="1">
    <location>
        <begin position="25"/>
        <end position="48"/>
    </location>
</feature>
<feature type="transmembrane region" description="Helical" evidence="1">
    <location>
        <begin position="101"/>
        <end position="120"/>
    </location>
</feature>
<dbReference type="Proteomes" id="UP000429958">
    <property type="component" value="Unassembled WGS sequence"/>
</dbReference>
<dbReference type="EMBL" id="VUMD01000003">
    <property type="protein sequence ID" value="MSS35948.1"/>
    <property type="molecule type" value="Genomic_DNA"/>
</dbReference>
<comment type="caution">
    <text evidence="3">The sequence shown here is derived from an EMBL/GenBank/DDBJ whole genome shotgun (WGS) entry which is preliminary data.</text>
</comment>
<dbReference type="AlphaFoldDB" id="A0A7X2TCB8"/>
<gene>
    <name evidence="3" type="ORF">FYJ39_04935</name>
</gene>
<evidence type="ECO:0000256" key="1">
    <source>
        <dbReference type="SAM" id="Phobius"/>
    </source>
</evidence>
<feature type="domain" description="DUF1468" evidence="2">
    <location>
        <begin position="32"/>
        <end position="171"/>
    </location>
</feature>
<feature type="transmembrane region" description="Helical" evidence="1">
    <location>
        <begin position="149"/>
        <end position="168"/>
    </location>
</feature>
<reference evidence="3 4" key="1">
    <citation type="submission" date="2019-08" db="EMBL/GenBank/DDBJ databases">
        <title>In-depth cultivation of the pig gut microbiome towards novel bacterial diversity and tailored functional studies.</title>
        <authorList>
            <person name="Wylensek D."/>
            <person name="Hitch T.C.A."/>
            <person name="Clavel T."/>
        </authorList>
    </citation>
    <scope>NUCLEOTIDE SEQUENCE [LARGE SCALE GENOMIC DNA]</scope>
    <source>
        <strain evidence="3 4">WCA-389-WT-23D1</strain>
    </source>
</reference>
<evidence type="ECO:0000259" key="2">
    <source>
        <dbReference type="Pfam" id="PF07331"/>
    </source>
</evidence>
<keyword evidence="1" id="KW-0472">Membrane</keyword>
<accession>A0A7X2TCB8</accession>
<sequence length="172" mass="19706">MTGGRKTMQEKKLDQIVSRLKEKQFTIPTDLVGAILFFALGAFLFLIMPEQIPVSESDVVNGRVFPRLLFLLMMICSLILIIQNVVKLLRKEPVQTYTFHLLTEIKALLILGILIMTYLICKVTDLFVLGAVFCAVSFLLYFRCRKKSYYVITLGLSVLIWAVFRFGLNVKF</sequence>
<evidence type="ECO:0000313" key="4">
    <source>
        <dbReference type="Proteomes" id="UP000429958"/>
    </source>
</evidence>
<organism evidence="3 4">
    <name type="scientific">Clostridium porci</name>
    <dbReference type="NCBI Taxonomy" id="2605778"/>
    <lineage>
        <taxon>Bacteria</taxon>
        <taxon>Bacillati</taxon>
        <taxon>Bacillota</taxon>
        <taxon>Clostridia</taxon>
        <taxon>Eubacteriales</taxon>
        <taxon>Clostridiaceae</taxon>
        <taxon>Clostridium</taxon>
    </lineage>
</organism>
<keyword evidence="1" id="KW-0812">Transmembrane</keyword>
<dbReference type="InterPro" id="IPR009936">
    <property type="entry name" value="DUF1468"/>
</dbReference>
<feature type="transmembrane region" description="Helical" evidence="1">
    <location>
        <begin position="126"/>
        <end position="142"/>
    </location>
</feature>
<feature type="transmembrane region" description="Helical" evidence="1">
    <location>
        <begin position="68"/>
        <end position="89"/>
    </location>
</feature>
<keyword evidence="4" id="KW-1185">Reference proteome</keyword>
<proteinExistence type="predicted"/>
<name>A0A7X2TCB8_9CLOT</name>
<protein>
    <submittedName>
        <fullName evidence="3">Tripartite tricarboxylate transporter TctB family protein</fullName>
    </submittedName>
</protein>
<keyword evidence="1" id="KW-1133">Transmembrane helix</keyword>
<evidence type="ECO:0000313" key="3">
    <source>
        <dbReference type="EMBL" id="MSS35948.1"/>
    </source>
</evidence>
<dbReference type="Pfam" id="PF07331">
    <property type="entry name" value="TctB"/>
    <property type="match status" value="1"/>
</dbReference>